<dbReference type="InterPro" id="IPR036640">
    <property type="entry name" value="ABC1_TM_sf"/>
</dbReference>
<dbReference type="AlphaFoldDB" id="A0A8J4XRU1"/>
<comment type="subcellular location">
    <subcellularLocation>
        <location evidence="1">Membrane</location>
        <topology evidence="1">Multi-pass membrane protein</topology>
    </subcellularLocation>
</comment>
<dbReference type="GO" id="GO:0140359">
    <property type="term" value="F:ABC-type transporter activity"/>
    <property type="evidence" value="ECO:0007669"/>
    <property type="project" value="InterPro"/>
</dbReference>
<feature type="transmembrane region" description="Helical" evidence="9">
    <location>
        <begin position="107"/>
        <end position="128"/>
    </location>
</feature>
<evidence type="ECO:0000256" key="8">
    <source>
        <dbReference type="ARBA" id="ARBA00023136"/>
    </source>
</evidence>
<dbReference type="InterPro" id="IPR011527">
    <property type="entry name" value="ABC1_TM_dom"/>
</dbReference>
<evidence type="ECO:0000259" key="10">
    <source>
        <dbReference type="PROSITE" id="PS50929"/>
    </source>
</evidence>
<protein>
    <submittedName>
        <fullName evidence="11">Multidrug resistance-associated protein 4</fullName>
    </submittedName>
</protein>
<accession>A0A8J4XRU1</accession>
<comment type="similarity">
    <text evidence="2">Belongs to the ABC transporter superfamily. ABCC family. Conjugate transporter (TC 3.A.1.208) subfamily.</text>
</comment>
<organism evidence="11 12">
    <name type="scientific">Chionoecetes opilio</name>
    <name type="common">Atlantic snow crab</name>
    <name type="synonym">Cancer opilio</name>
    <dbReference type="NCBI Taxonomy" id="41210"/>
    <lineage>
        <taxon>Eukaryota</taxon>
        <taxon>Metazoa</taxon>
        <taxon>Ecdysozoa</taxon>
        <taxon>Arthropoda</taxon>
        <taxon>Crustacea</taxon>
        <taxon>Multicrustacea</taxon>
        <taxon>Malacostraca</taxon>
        <taxon>Eumalacostraca</taxon>
        <taxon>Eucarida</taxon>
        <taxon>Decapoda</taxon>
        <taxon>Pleocyemata</taxon>
        <taxon>Brachyura</taxon>
        <taxon>Eubrachyura</taxon>
        <taxon>Majoidea</taxon>
        <taxon>Majidae</taxon>
        <taxon>Chionoecetes</taxon>
    </lineage>
</organism>
<evidence type="ECO:0000256" key="5">
    <source>
        <dbReference type="ARBA" id="ARBA00022741"/>
    </source>
</evidence>
<feature type="domain" description="ABC transmembrane type-1" evidence="10">
    <location>
        <begin position="1"/>
        <end position="102"/>
    </location>
</feature>
<evidence type="ECO:0000256" key="3">
    <source>
        <dbReference type="ARBA" id="ARBA00022448"/>
    </source>
</evidence>
<dbReference type="InterPro" id="IPR050173">
    <property type="entry name" value="ABC_transporter_C-like"/>
</dbReference>
<evidence type="ECO:0000256" key="9">
    <source>
        <dbReference type="SAM" id="Phobius"/>
    </source>
</evidence>
<dbReference type="PANTHER" id="PTHR24223">
    <property type="entry name" value="ATP-BINDING CASSETTE SUB-FAMILY C"/>
    <property type="match status" value="1"/>
</dbReference>
<keyword evidence="8 9" id="KW-0472">Membrane</keyword>
<evidence type="ECO:0000256" key="7">
    <source>
        <dbReference type="ARBA" id="ARBA00022989"/>
    </source>
</evidence>
<name>A0A8J4XRU1_CHIOP</name>
<dbReference type="EMBL" id="JACEEZ010022005">
    <property type="protein sequence ID" value="KAG0712888.1"/>
    <property type="molecule type" value="Genomic_DNA"/>
</dbReference>
<proteinExistence type="inferred from homology"/>
<evidence type="ECO:0000313" key="11">
    <source>
        <dbReference type="EMBL" id="KAG0712888.1"/>
    </source>
</evidence>
<sequence length="173" mass="19508">MGKAFSRLRHATAMHTDRRIRSTHAVISAMRAIKMFTWEKLFIGILEAARKSEMAVIQRKALLMSFNTSLFGTLTKIVVFLILLTYVMLGNPLMADKLLSPGLPGPVFQAFLTIALINSVQNSVSVYFPMSIIMNAEVYMTCARLQKILEMEEKDEVGRIQHMETQLSPKVSL</sequence>
<dbReference type="OrthoDB" id="6778503at2759"/>
<keyword evidence="7 9" id="KW-1133">Transmembrane helix</keyword>
<dbReference type="PANTHER" id="PTHR24223:SF456">
    <property type="entry name" value="MULTIDRUG RESISTANCE-ASSOCIATED PROTEIN LETHAL(2)03659"/>
    <property type="match status" value="1"/>
</dbReference>
<keyword evidence="3" id="KW-0813">Transport</keyword>
<dbReference type="Gene3D" id="1.20.1560.10">
    <property type="entry name" value="ABC transporter type 1, transmembrane domain"/>
    <property type="match status" value="1"/>
</dbReference>
<keyword evidence="12" id="KW-1185">Reference proteome</keyword>
<feature type="transmembrane region" description="Helical" evidence="9">
    <location>
        <begin position="61"/>
        <end position="87"/>
    </location>
</feature>
<evidence type="ECO:0000256" key="1">
    <source>
        <dbReference type="ARBA" id="ARBA00004141"/>
    </source>
</evidence>
<keyword evidence="6" id="KW-0067">ATP-binding</keyword>
<evidence type="ECO:0000256" key="4">
    <source>
        <dbReference type="ARBA" id="ARBA00022692"/>
    </source>
</evidence>
<evidence type="ECO:0000256" key="6">
    <source>
        <dbReference type="ARBA" id="ARBA00022840"/>
    </source>
</evidence>
<evidence type="ECO:0000313" key="12">
    <source>
        <dbReference type="Proteomes" id="UP000770661"/>
    </source>
</evidence>
<keyword evidence="5" id="KW-0547">Nucleotide-binding</keyword>
<dbReference type="SUPFAM" id="SSF90123">
    <property type="entry name" value="ABC transporter transmembrane region"/>
    <property type="match status" value="1"/>
</dbReference>
<dbReference type="Proteomes" id="UP000770661">
    <property type="component" value="Unassembled WGS sequence"/>
</dbReference>
<evidence type="ECO:0000256" key="2">
    <source>
        <dbReference type="ARBA" id="ARBA00009726"/>
    </source>
</evidence>
<dbReference type="PROSITE" id="PS50929">
    <property type="entry name" value="ABC_TM1F"/>
    <property type="match status" value="1"/>
</dbReference>
<comment type="caution">
    <text evidence="11">The sequence shown here is derived from an EMBL/GenBank/DDBJ whole genome shotgun (WGS) entry which is preliminary data.</text>
</comment>
<reference evidence="11" key="1">
    <citation type="submission" date="2020-07" db="EMBL/GenBank/DDBJ databases">
        <title>The High-quality genome of the commercially important snow crab, Chionoecetes opilio.</title>
        <authorList>
            <person name="Jeong J.-H."/>
            <person name="Ryu S."/>
        </authorList>
    </citation>
    <scope>NUCLEOTIDE SEQUENCE</scope>
    <source>
        <strain evidence="11">MADBK_172401_WGS</strain>
        <tissue evidence="11">Digestive gland</tissue>
    </source>
</reference>
<keyword evidence="4 9" id="KW-0812">Transmembrane</keyword>
<dbReference type="GO" id="GO:0016020">
    <property type="term" value="C:membrane"/>
    <property type="evidence" value="ECO:0007669"/>
    <property type="project" value="UniProtKB-SubCell"/>
</dbReference>
<gene>
    <name evidence="11" type="primary">ABCC4_0</name>
    <name evidence="11" type="ORF">GWK47_001997</name>
</gene>
<dbReference type="GO" id="GO:0005524">
    <property type="term" value="F:ATP binding"/>
    <property type="evidence" value="ECO:0007669"/>
    <property type="project" value="UniProtKB-KW"/>
</dbReference>